<evidence type="ECO:0000259" key="1">
    <source>
        <dbReference type="Pfam" id="PF01935"/>
    </source>
</evidence>
<dbReference type="SUPFAM" id="SSF52540">
    <property type="entry name" value="P-loop containing nucleoside triphosphate hydrolases"/>
    <property type="match status" value="1"/>
</dbReference>
<reference evidence="3" key="1">
    <citation type="submission" date="2016-10" db="EMBL/GenBank/DDBJ databases">
        <authorList>
            <person name="Varghese N."/>
            <person name="Submissions S."/>
        </authorList>
    </citation>
    <scope>NUCLEOTIDE SEQUENCE [LARGE SCALE GENOMIC DNA]</scope>
    <source>
        <strain evidence="3">CGMCC 1.6963</strain>
    </source>
</reference>
<dbReference type="Pfam" id="PF01935">
    <property type="entry name" value="DUF87"/>
    <property type="match status" value="1"/>
</dbReference>
<organism evidence="2 3">
    <name type="scientific">Pedococcus cremeus</name>
    <dbReference type="NCBI Taxonomy" id="587636"/>
    <lineage>
        <taxon>Bacteria</taxon>
        <taxon>Bacillati</taxon>
        <taxon>Actinomycetota</taxon>
        <taxon>Actinomycetes</taxon>
        <taxon>Micrococcales</taxon>
        <taxon>Intrasporangiaceae</taxon>
        <taxon>Pedococcus</taxon>
    </lineage>
</organism>
<dbReference type="EMBL" id="FOHB01000010">
    <property type="protein sequence ID" value="SES48216.1"/>
    <property type="molecule type" value="Genomic_DNA"/>
</dbReference>
<gene>
    <name evidence="2" type="ORF">SAMN05216199_0068</name>
</gene>
<dbReference type="Proteomes" id="UP000199019">
    <property type="component" value="Unassembled WGS sequence"/>
</dbReference>
<dbReference type="RefSeq" id="WP_091762425.1">
    <property type="nucleotide sequence ID" value="NZ_FOHB01000010.1"/>
</dbReference>
<dbReference type="InterPro" id="IPR002789">
    <property type="entry name" value="HerA_central"/>
</dbReference>
<name>A0A1H9XPY2_9MICO</name>
<accession>A0A1H9XPY2</accession>
<evidence type="ECO:0000313" key="2">
    <source>
        <dbReference type="EMBL" id="SES48216.1"/>
    </source>
</evidence>
<dbReference type="PANTHER" id="PTHR42957:SF1">
    <property type="entry name" value="HELICASE MJ1565-RELATED"/>
    <property type="match status" value="1"/>
</dbReference>
<dbReference type="Gene3D" id="3.40.50.300">
    <property type="entry name" value="P-loop containing nucleotide triphosphate hydrolases"/>
    <property type="match status" value="2"/>
</dbReference>
<protein>
    <recommendedName>
        <fullName evidence="1">Helicase HerA central domain-containing protein</fullName>
    </recommendedName>
</protein>
<evidence type="ECO:0000313" key="3">
    <source>
        <dbReference type="Proteomes" id="UP000199019"/>
    </source>
</evidence>
<dbReference type="OrthoDB" id="9806951at2"/>
<dbReference type="InterPro" id="IPR027417">
    <property type="entry name" value="P-loop_NTPase"/>
</dbReference>
<proteinExistence type="predicted"/>
<dbReference type="STRING" id="587636.SAMN05216199_0068"/>
<keyword evidence="3" id="KW-1185">Reference proteome</keyword>
<feature type="domain" description="Helicase HerA central" evidence="1">
    <location>
        <begin position="120"/>
        <end position="236"/>
    </location>
</feature>
<dbReference type="PANTHER" id="PTHR42957">
    <property type="entry name" value="HELICASE MJ1565-RELATED"/>
    <property type="match status" value="1"/>
</dbReference>
<dbReference type="AlphaFoldDB" id="A0A1H9XPY2"/>
<sequence length="475" mass="50342">MATDLSVTTAPAAWSSDGRTFTCTTELVEAPAPGDVVVLEPSPGQQLLAQVRASSPLPGGEGRFGGGGQAVQASGVVLGPLDASGGPTSAPVQPFASAVLRPASAPHLEALQRARGAGLEVGSWHSGDVEVPARLRAGGFNRHTFLCGQSGSGKTYSLGVVLEQLLLHTALRMVVLDPNGDFVRLGQVRPGAPGEASERLAANDIRVLRPEAGGGDPLRLRFRTMPRAAQAAILRLDPMHDRAEYNLFLHLDESYYEKGLGPMVTRLRAGEDDERAMAQRIENLGLLDWEAWAGELTSAAEVVAGGARATVMDLGGFRDPLEPQAVALDVVESLWAQRESRTPTLIVVDEAHNLCAAQPRGPLQTALTERLVQIAAEGRKYGLWLLLSTQRPSKIHPQVLTQCDNLMLMRMNSPGDLAELGAVFGFAPEQMLRSSPFFAQGEALFAGGFVPAPMLARMGARITQEGGSDVAVPLP</sequence>
<dbReference type="InterPro" id="IPR008571">
    <property type="entry name" value="HerA-like"/>
</dbReference>